<dbReference type="OrthoDB" id="2157866at2759"/>
<reference evidence="1" key="1">
    <citation type="submission" date="2021-03" db="EMBL/GenBank/DDBJ databases">
        <title>Draft genome sequence of rust myrtle Austropuccinia psidii MF-1, a brazilian biotype.</title>
        <authorList>
            <person name="Quecine M.C."/>
            <person name="Pachon D.M.R."/>
            <person name="Bonatelli M.L."/>
            <person name="Correr F.H."/>
            <person name="Franceschini L.M."/>
            <person name="Leite T.F."/>
            <person name="Margarido G.R.A."/>
            <person name="Almeida C.A."/>
            <person name="Ferrarezi J.A."/>
            <person name="Labate C.A."/>
        </authorList>
    </citation>
    <scope>NUCLEOTIDE SEQUENCE</scope>
    <source>
        <strain evidence="1">MF-1</strain>
    </source>
</reference>
<accession>A0A9Q3GSI2</accession>
<protein>
    <submittedName>
        <fullName evidence="1">Uncharacterized protein</fullName>
    </submittedName>
</protein>
<keyword evidence="2" id="KW-1185">Reference proteome</keyword>
<gene>
    <name evidence="1" type="ORF">O181_018001</name>
</gene>
<dbReference type="AlphaFoldDB" id="A0A9Q3GSI2"/>
<evidence type="ECO:0000313" key="1">
    <source>
        <dbReference type="EMBL" id="MBW0478286.1"/>
    </source>
</evidence>
<proteinExistence type="predicted"/>
<comment type="caution">
    <text evidence="1">The sequence shown here is derived from an EMBL/GenBank/DDBJ whole genome shotgun (WGS) entry which is preliminary data.</text>
</comment>
<name>A0A9Q3GSI2_9BASI</name>
<organism evidence="1 2">
    <name type="scientific">Austropuccinia psidii MF-1</name>
    <dbReference type="NCBI Taxonomy" id="1389203"/>
    <lineage>
        <taxon>Eukaryota</taxon>
        <taxon>Fungi</taxon>
        <taxon>Dikarya</taxon>
        <taxon>Basidiomycota</taxon>
        <taxon>Pucciniomycotina</taxon>
        <taxon>Pucciniomycetes</taxon>
        <taxon>Pucciniales</taxon>
        <taxon>Sphaerophragmiaceae</taxon>
        <taxon>Austropuccinia</taxon>
    </lineage>
</organism>
<evidence type="ECO:0000313" key="2">
    <source>
        <dbReference type="Proteomes" id="UP000765509"/>
    </source>
</evidence>
<dbReference type="Proteomes" id="UP000765509">
    <property type="component" value="Unassembled WGS sequence"/>
</dbReference>
<sequence length="179" mass="20765">MKTTRREGSQNQGEYSHNPAYIGEMEPEIAYYYSFRLTRSRTIQLSSGFKPLRIQKSRGQESPLCTVPGSFQKKTRIKGKEQDYFQPEEEIIRPQDPEVFRLGESSTQKEKIIVNKSDIISTTTIGNDIWTQNEHTVVKPESNINSNELWLQMSQFAKKINKRLKCSNRTMQGCKKLQP</sequence>
<dbReference type="EMBL" id="AVOT02005124">
    <property type="protein sequence ID" value="MBW0478286.1"/>
    <property type="molecule type" value="Genomic_DNA"/>
</dbReference>